<feature type="compositionally biased region" description="Basic and acidic residues" evidence="1">
    <location>
        <begin position="99"/>
        <end position="109"/>
    </location>
</feature>
<feature type="region of interest" description="Disordered" evidence="1">
    <location>
        <begin position="80"/>
        <end position="169"/>
    </location>
</feature>
<reference evidence="2" key="1">
    <citation type="submission" date="2014-09" db="EMBL/GenBank/DDBJ databases">
        <authorList>
            <person name="Magalhaes I.L.F."/>
            <person name="Oliveira U."/>
            <person name="Santos F.R."/>
            <person name="Vidigal T.H.D.A."/>
            <person name="Brescovit A.D."/>
            <person name="Santos A.J."/>
        </authorList>
    </citation>
    <scope>NUCLEOTIDE SEQUENCE</scope>
    <source>
        <tissue evidence="2">Shoot tissue taken approximately 20 cm above the soil surface</tissue>
    </source>
</reference>
<protein>
    <submittedName>
        <fullName evidence="2">Uncharacterized protein</fullName>
    </submittedName>
</protein>
<dbReference type="EMBL" id="GBRH01166063">
    <property type="protein sequence ID" value="JAE31833.1"/>
    <property type="molecule type" value="Transcribed_RNA"/>
</dbReference>
<sequence length="266" mass="29399">MCDRVFGFFSGKVVISNAGCLRTFALRNSRPEVWLILTVFHFNLKDFYMTSEFLQLLQDRVQYVSYPPLPESFNTATWKRSVEDSAEDANTKKKGKQVAIEEHSKETKPLSRPSDGPKIGDLTPITHQSPTQSAPTETTPSAPARTVPSAPAGSGSQSEPTQAKACPGPKINIKKSSRYVSGFPSLLHLGLLVTFFIRSLLKKYLSIPGLAPSRLQVMSGRKSGHSRLQDFQLLRLPGAEYQLLPVRLLHSSHSLKLAPDQLKLLA</sequence>
<evidence type="ECO:0000313" key="2">
    <source>
        <dbReference type="EMBL" id="JAE31833.1"/>
    </source>
</evidence>
<proteinExistence type="predicted"/>
<evidence type="ECO:0000256" key="1">
    <source>
        <dbReference type="SAM" id="MobiDB-lite"/>
    </source>
</evidence>
<organism evidence="2">
    <name type="scientific">Arundo donax</name>
    <name type="common">Giant reed</name>
    <name type="synonym">Donax arundinaceus</name>
    <dbReference type="NCBI Taxonomy" id="35708"/>
    <lineage>
        <taxon>Eukaryota</taxon>
        <taxon>Viridiplantae</taxon>
        <taxon>Streptophyta</taxon>
        <taxon>Embryophyta</taxon>
        <taxon>Tracheophyta</taxon>
        <taxon>Spermatophyta</taxon>
        <taxon>Magnoliopsida</taxon>
        <taxon>Liliopsida</taxon>
        <taxon>Poales</taxon>
        <taxon>Poaceae</taxon>
        <taxon>PACMAD clade</taxon>
        <taxon>Arundinoideae</taxon>
        <taxon>Arundineae</taxon>
        <taxon>Arundo</taxon>
    </lineage>
</organism>
<reference evidence="2" key="2">
    <citation type="journal article" date="2015" name="Data Brief">
        <title>Shoot transcriptome of the giant reed, Arundo donax.</title>
        <authorList>
            <person name="Barrero R.A."/>
            <person name="Guerrero F.D."/>
            <person name="Moolhuijzen P."/>
            <person name="Goolsby J.A."/>
            <person name="Tidwell J."/>
            <person name="Bellgard S.E."/>
            <person name="Bellgard M.I."/>
        </authorList>
    </citation>
    <scope>NUCLEOTIDE SEQUENCE</scope>
    <source>
        <tissue evidence="2">Shoot tissue taken approximately 20 cm above the soil surface</tissue>
    </source>
</reference>
<feature type="compositionally biased region" description="Polar residues" evidence="1">
    <location>
        <begin position="125"/>
        <end position="141"/>
    </location>
</feature>
<name>A0A0A9HFY1_ARUDO</name>
<dbReference type="AlphaFoldDB" id="A0A0A9HFY1"/>
<accession>A0A0A9HFY1</accession>